<sequence>MAENGRIPQNVARFIVNVYEKTIWEVLGKKAKLRISIQGSKLVGSRHIEGTWTLIKKNVMVKVGYRRPFLVDKLKIIAIPKFNSNGKEDTKFVEDVKKEEPFDFMDVNYF</sequence>
<organism evidence="1 2">
    <name type="scientific">Panagrolaimus sp. JU765</name>
    <dbReference type="NCBI Taxonomy" id="591449"/>
    <lineage>
        <taxon>Eukaryota</taxon>
        <taxon>Metazoa</taxon>
        <taxon>Ecdysozoa</taxon>
        <taxon>Nematoda</taxon>
        <taxon>Chromadorea</taxon>
        <taxon>Rhabditida</taxon>
        <taxon>Tylenchina</taxon>
        <taxon>Panagrolaimomorpha</taxon>
        <taxon>Panagrolaimoidea</taxon>
        <taxon>Panagrolaimidae</taxon>
        <taxon>Panagrolaimus</taxon>
    </lineage>
</organism>
<proteinExistence type="predicted"/>
<accession>A0AC34RHP5</accession>
<dbReference type="WBParaSite" id="JU765_v2.g6979.t1">
    <property type="protein sequence ID" value="JU765_v2.g6979.t1"/>
    <property type="gene ID" value="JU765_v2.g6979"/>
</dbReference>
<name>A0AC34RHP5_9BILA</name>
<reference evidence="2" key="1">
    <citation type="submission" date="2022-11" db="UniProtKB">
        <authorList>
            <consortium name="WormBaseParasite"/>
        </authorList>
    </citation>
    <scope>IDENTIFICATION</scope>
</reference>
<dbReference type="Proteomes" id="UP000887576">
    <property type="component" value="Unplaced"/>
</dbReference>
<evidence type="ECO:0000313" key="2">
    <source>
        <dbReference type="WBParaSite" id="JU765_v2.g6979.t1"/>
    </source>
</evidence>
<evidence type="ECO:0000313" key="1">
    <source>
        <dbReference type="Proteomes" id="UP000887576"/>
    </source>
</evidence>
<protein>
    <submittedName>
        <fullName evidence="2">Uncharacterized protein</fullName>
    </submittedName>
</protein>